<dbReference type="AlphaFoldDB" id="A0A1G2DBR1"/>
<dbReference type="STRING" id="1798661.A3D65_03395"/>
<comment type="caution">
    <text evidence="1">The sequence shown here is derived from an EMBL/GenBank/DDBJ whole genome shotgun (WGS) entry which is preliminary data.</text>
</comment>
<accession>A0A1G2DBR1</accession>
<reference evidence="1 2" key="1">
    <citation type="journal article" date="2016" name="Nat. Commun.">
        <title>Thousands of microbial genomes shed light on interconnected biogeochemical processes in an aquifer system.</title>
        <authorList>
            <person name="Anantharaman K."/>
            <person name="Brown C.T."/>
            <person name="Hug L.A."/>
            <person name="Sharon I."/>
            <person name="Castelle C.J."/>
            <person name="Probst A.J."/>
            <person name="Thomas B.C."/>
            <person name="Singh A."/>
            <person name="Wilkins M.J."/>
            <person name="Karaoz U."/>
            <person name="Brodie E.L."/>
            <person name="Williams K.H."/>
            <person name="Hubbard S.S."/>
            <person name="Banfield J.F."/>
        </authorList>
    </citation>
    <scope>NUCLEOTIDE SEQUENCE [LARGE SCALE GENOMIC DNA]</scope>
</reference>
<organism evidence="1 2">
    <name type="scientific">Candidatus Lloydbacteria bacterium RIFCSPHIGHO2_02_FULL_50_13</name>
    <dbReference type="NCBI Taxonomy" id="1798661"/>
    <lineage>
        <taxon>Bacteria</taxon>
        <taxon>Candidatus Lloydiibacteriota</taxon>
    </lineage>
</organism>
<protein>
    <submittedName>
        <fullName evidence="1">Uncharacterized protein</fullName>
    </submittedName>
</protein>
<gene>
    <name evidence="1" type="ORF">A3D65_03395</name>
</gene>
<name>A0A1G2DBR1_9BACT</name>
<evidence type="ECO:0000313" key="1">
    <source>
        <dbReference type="EMBL" id="OGZ10198.1"/>
    </source>
</evidence>
<dbReference type="InterPro" id="IPR027417">
    <property type="entry name" value="P-loop_NTPase"/>
</dbReference>
<evidence type="ECO:0000313" key="2">
    <source>
        <dbReference type="Proteomes" id="UP000177996"/>
    </source>
</evidence>
<sequence length="189" mass="21513">MKLVLFGGVHGVGKTTLFEKILVASGGEFRVIDPGELFWEHLYQKKDKTSDETEALAVELIEKECCLHQTVICNWHYAVWTPKGYVPQIAFPRLAGLIERVRPKCVQLVLVRASTDVVLLRREGDQAIKKRKIDRVCVEEEVAHTEHLYRLHHNVISSRVKTVSTVFDNTAPIDGATIERFRTALYETS</sequence>
<dbReference type="Gene3D" id="3.40.50.300">
    <property type="entry name" value="P-loop containing nucleotide triphosphate hydrolases"/>
    <property type="match status" value="1"/>
</dbReference>
<proteinExistence type="predicted"/>
<dbReference type="Proteomes" id="UP000177996">
    <property type="component" value="Unassembled WGS sequence"/>
</dbReference>
<dbReference type="EMBL" id="MHLL01000012">
    <property type="protein sequence ID" value="OGZ10198.1"/>
    <property type="molecule type" value="Genomic_DNA"/>
</dbReference>
<dbReference type="SUPFAM" id="SSF52540">
    <property type="entry name" value="P-loop containing nucleoside triphosphate hydrolases"/>
    <property type="match status" value="1"/>
</dbReference>